<evidence type="ECO:0000313" key="2">
    <source>
        <dbReference type="Proteomes" id="UP001642360"/>
    </source>
</evidence>
<keyword evidence="2" id="KW-1185">Reference proteome</keyword>
<name>A0ABC8TB51_9AQUA</name>
<proteinExistence type="predicted"/>
<accession>A0ABC8TB51</accession>
<organism evidence="1 2">
    <name type="scientific">Ilex paraguariensis</name>
    <name type="common">yerba mate</name>
    <dbReference type="NCBI Taxonomy" id="185542"/>
    <lineage>
        <taxon>Eukaryota</taxon>
        <taxon>Viridiplantae</taxon>
        <taxon>Streptophyta</taxon>
        <taxon>Embryophyta</taxon>
        <taxon>Tracheophyta</taxon>
        <taxon>Spermatophyta</taxon>
        <taxon>Magnoliopsida</taxon>
        <taxon>eudicotyledons</taxon>
        <taxon>Gunneridae</taxon>
        <taxon>Pentapetalae</taxon>
        <taxon>asterids</taxon>
        <taxon>campanulids</taxon>
        <taxon>Aquifoliales</taxon>
        <taxon>Aquifoliaceae</taxon>
        <taxon>Ilex</taxon>
    </lineage>
</organism>
<reference evidence="1 2" key="1">
    <citation type="submission" date="2024-02" db="EMBL/GenBank/DDBJ databases">
        <authorList>
            <person name="Vignale AGUSTIN F."/>
            <person name="Sosa J E."/>
            <person name="Modenutti C."/>
        </authorList>
    </citation>
    <scope>NUCLEOTIDE SEQUENCE [LARGE SCALE GENOMIC DNA]</scope>
</reference>
<dbReference type="AlphaFoldDB" id="A0ABC8TB51"/>
<comment type="caution">
    <text evidence="1">The sequence shown here is derived from an EMBL/GenBank/DDBJ whole genome shotgun (WGS) entry which is preliminary data.</text>
</comment>
<sequence length="126" mass="14061">MAHTSTAKPCVVQQIWAASGNSDDLSQLRLQAAPTRGNESLCLHCFKRERVRCPCWSFQMSGSWLWRTPSPIKLPHGAGSIGNLDMGFMTESGFFQRGEVGSFHRFFEEADIWIGLHGSLVFEDIG</sequence>
<protein>
    <submittedName>
        <fullName evidence="1">Uncharacterized protein</fullName>
    </submittedName>
</protein>
<dbReference type="Proteomes" id="UP001642360">
    <property type="component" value="Unassembled WGS sequence"/>
</dbReference>
<gene>
    <name evidence="1" type="ORF">ILEXP_LOCUS35564</name>
</gene>
<dbReference type="EMBL" id="CAUOFW020004594">
    <property type="protein sequence ID" value="CAK9166346.1"/>
    <property type="molecule type" value="Genomic_DNA"/>
</dbReference>
<evidence type="ECO:0000313" key="1">
    <source>
        <dbReference type="EMBL" id="CAK9166346.1"/>
    </source>
</evidence>